<dbReference type="AlphaFoldDB" id="A0A5S5DTQ1"/>
<dbReference type="PANTHER" id="PTHR20842:SF0">
    <property type="entry name" value="ALPHA-ASPARTYL DIPEPTIDASE"/>
    <property type="match status" value="1"/>
</dbReference>
<evidence type="ECO:0000256" key="3">
    <source>
        <dbReference type="ARBA" id="ARBA00022801"/>
    </source>
</evidence>
<evidence type="ECO:0000313" key="6">
    <source>
        <dbReference type="Proteomes" id="UP000323136"/>
    </source>
</evidence>
<organism evidence="5 6">
    <name type="scientific">Tenacibaculum adriaticum</name>
    <dbReference type="NCBI Taxonomy" id="413713"/>
    <lineage>
        <taxon>Bacteria</taxon>
        <taxon>Pseudomonadati</taxon>
        <taxon>Bacteroidota</taxon>
        <taxon>Flavobacteriia</taxon>
        <taxon>Flavobacteriales</taxon>
        <taxon>Flavobacteriaceae</taxon>
        <taxon>Tenacibaculum</taxon>
    </lineage>
</organism>
<protein>
    <submittedName>
        <fullName evidence="5">Dipeptidase E</fullName>
    </submittedName>
</protein>
<dbReference type="PANTHER" id="PTHR20842">
    <property type="entry name" value="PROTEASE S51 ALPHA-ASPARTYL DIPEPTIDASE"/>
    <property type="match status" value="1"/>
</dbReference>
<accession>A0A5S5DTQ1</accession>
<keyword evidence="3" id="KW-0378">Hydrolase</keyword>
<dbReference type="CDD" id="cd03146">
    <property type="entry name" value="GAT1_Peptidase_E"/>
    <property type="match status" value="1"/>
</dbReference>
<evidence type="ECO:0000256" key="2">
    <source>
        <dbReference type="ARBA" id="ARBA00022670"/>
    </source>
</evidence>
<gene>
    <name evidence="5" type="ORF">C7447_102474</name>
</gene>
<reference evidence="5 6" key="1">
    <citation type="submission" date="2019-07" db="EMBL/GenBank/DDBJ databases">
        <title>Genomic Encyclopedia of Type Strains, Phase IV (KMG-IV): sequencing the most valuable type-strain genomes for metagenomic binning, comparative biology and taxonomic classification.</title>
        <authorList>
            <person name="Goeker M."/>
        </authorList>
    </citation>
    <scope>NUCLEOTIDE SEQUENCE [LARGE SCALE GENOMIC DNA]</scope>
    <source>
        <strain evidence="5 6">DSM 18961</strain>
    </source>
</reference>
<dbReference type="InterPro" id="IPR029062">
    <property type="entry name" value="Class_I_gatase-like"/>
</dbReference>
<comment type="similarity">
    <text evidence="1">Belongs to the peptidase S51 family.</text>
</comment>
<proteinExistence type="inferred from homology"/>
<comment type="caution">
    <text evidence="5">The sequence shown here is derived from an EMBL/GenBank/DDBJ whole genome shotgun (WGS) entry which is preliminary data.</text>
</comment>
<dbReference type="RefSeq" id="WP_148869938.1">
    <property type="nucleotide sequence ID" value="NZ_VNIA01000002.1"/>
</dbReference>
<dbReference type="NCBIfam" id="NF003642">
    <property type="entry name" value="PRK05282.1"/>
    <property type="match status" value="1"/>
</dbReference>
<sequence length="233" mass="25984">MKKLIIASTSTIHGSGYLEYLLPTLADFFAKTTTILFIPYARPSGITYEAYTEIVKKAFAKIDKKAIGIHEFDNPKEAIQKAEAIFTGGGNTFELVNQLYKKGVISDLKEVVEKGTPYLGTSAGSNICGVTMMNTNDMPIVYPPSFDTLSFIPFNINAHYLDPNLNSKHMGETRETRIKEFHVFNTTPVLGLREGSWLEVEDDLIILKGILSARLFQPNKTPVELKMDTVIKL</sequence>
<dbReference type="GO" id="GO:0006508">
    <property type="term" value="P:proteolysis"/>
    <property type="evidence" value="ECO:0007669"/>
    <property type="project" value="UniProtKB-KW"/>
</dbReference>
<dbReference type="Proteomes" id="UP000323136">
    <property type="component" value="Unassembled WGS sequence"/>
</dbReference>
<dbReference type="Gene3D" id="3.40.50.880">
    <property type="match status" value="1"/>
</dbReference>
<dbReference type="OrthoDB" id="3373764at2"/>
<keyword evidence="2" id="KW-0645">Protease</keyword>
<evidence type="ECO:0000256" key="4">
    <source>
        <dbReference type="ARBA" id="ARBA00022825"/>
    </source>
</evidence>
<name>A0A5S5DTQ1_9FLAO</name>
<dbReference type="EMBL" id="VNIA01000002">
    <property type="protein sequence ID" value="TYP99155.1"/>
    <property type="molecule type" value="Genomic_DNA"/>
</dbReference>
<dbReference type="GO" id="GO:0008236">
    <property type="term" value="F:serine-type peptidase activity"/>
    <property type="evidence" value="ECO:0007669"/>
    <property type="project" value="UniProtKB-KW"/>
</dbReference>
<evidence type="ECO:0000256" key="1">
    <source>
        <dbReference type="ARBA" id="ARBA00006534"/>
    </source>
</evidence>
<keyword evidence="4" id="KW-0720">Serine protease</keyword>
<keyword evidence="6" id="KW-1185">Reference proteome</keyword>
<dbReference type="InterPro" id="IPR005320">
    <property type="entry name" value="Peptidase_S51"/>
</dbReference>
<evidence type="ECO:0000313" key="5">
    <source>
        <dbReference type="EMBL" id="TYP99155.1"/>
    </source>
</evidence>
<dbReference type="SUPFAM" id="SSF52317">
    <property type="entry name" value="Class I glutamine amidotransferase-like"/>
    <property type="match status" value="1"/>
</dbReference>
<dbReference type="Pfam" id="PF03575">
    <property type="entry name" value="Peptidase_S51"/>
    <property type="match status" value="1"/>
</dbReference>